<proteinExistence type="predicted"/>
<name>A0A382RQ43_9ZZZZ</name>
<dbReference type="SUPFAM" id="SSF48256">
    <property type="entry name" value="Citrate synthase"/>
    <property type="match status" value="1"/>
</dbReference>
<protein>
    <recommendedName>
        <fullName evidence="2">Citrate (Si)-synthase</fullName>
    </recommendedName>
</protein>
<dbReference type="Gene3D" id="2.20.28.60">
    <property type="match status" value="1"/>
</dbReference>
<dbReference type="EMBL" id="UINC01123006">
    <property type="protein sequence ID" value="SVC99177.1"/>
    <property type="molecule type" value="Genomic_DNA"/>
</dbReference>
<dbReference type="AlphaFoldDB" id="A0A382RQ43"/>
<dbReference type="PANTHER" id="PTHR42871:SF1">
    <property type="entry name" value="CITRATE SYNTHASE"/>
    <property type="match status" value="1"/>
</dbReference>
<feature type="non-terminal residue" evidence="1">
    <location>
        <position position="169"/>
    </location>
</feature>
<sequence length="169" mass="18950">MEKAQLIIDGKTIDLPVIEGTEQEKGIDVTRLRTETDYITYDPSFANTGACSSNITYINGEKGILQYRGYPIEELAENSSFVEVICLLLYGELPNQSDLDKFNTDLTYHSLIHEDMKRFFDNYPMNAHPMGVLASTVAALSTFYPARVDGDIELNIIRLLAKVKTLAAF</sequence>
<dbReference type="InterPro" id="IPR036969">
    <property type="entry name" value="Citrate_synthase_sf"/>
</dbReference>
<dbReference type="GO" id="GO:0046912">
    <property type="term" value="F:acyltransferase activity, acyl groups converted into alkyl on transfer"/>
    <property type="evidence" value="ECO:0007669"/>
    <property type="project" value="InterPro"/>
</dbReference>
<organism evidence="1">
    <name type="scientific">marine metagenome</name>
    <dbReference type="NCBI Taxonomy" id="408172"/>
    <lineage>
        <taxon>unclassified sequences</taxon>
        <taxon>metagenomes</taxon>
        <taxon>ecological metagenomes</taxon>
    </lineage>
</organism>
<dbReference type="Pfam" id="PF00285">
    <property type="entry name" value="Citrate_synt"/>
    <property type="match status" value="1"/>
</dbReference>
<accession>A0A382RQ43</accession>
<evidence type="ECO:0000313" key="1">
    <source>
        <dbReference type="EMBL" id="SVC99177.1"/>
    </source>
</evidence>
<evidence type="ECO:0008006" key="2">
    <source>
        <dbReference type="Google" id="ProtNLM"/>
    </source>
</evidence>
<dbReference type="PANTHER" id="PTHR42871">
    <property type="entry name" value="CITRATE SYNTHASE"/>
    <property type="match status" value="1"/>
</dbReference>
<reference evidence="1" key="1">
    <citation type="submission" date="2018-05" db="EMBL/GenBank/DDBJ databases">
        <authorList>
            <person name="Lanie J.A."/>
            <person name="Ng W.-L."/>
            <person name="Kazmierczak K.M."/>
            <person name="Andrzejewski T.M."/>
            <person name="Davidsen T.M."/>
            <person name="Wayne K.J."/>
            <person name="Tettelin H."/>
            <person name="Glass J.I."/>
            <person name="Rusch D."/>
            <person name="Podicherti R."/>
            <person name="Tsui H.-C.T."/>
            <person name="Winkler M.E."/>
        </authorList>
    </citation>
    <scope>NUCLEOTIDE SEQUENCE</scope>
</reference>
<dbReference type="InterPro" id="IPR016142">
    <property type="entry name" value="Citrate_synth-like_lrg_a-sub"/>
</dbReference>
<dbReference type="InterPro" id="IPR002020">
    <property type="entry name" value="Citrate_synthase"/>
</dbReference>
<dbReference type="Gene3D" id="1.10.580.10">
    <property type="entry name" value="Citrate Synthase, domain 1"/>
    <property type="match status" value="1"/>
</dbReference>
<gene>
    <name evidence="1" type="ORF">METZ01_LOCUS352031</name>
</gene>